<dbReference type="Pfam" id="PF00578">
    <property type="entry name" value="AhpC-TSA"/>
    <property type="match status" value="1"/>
</dbReference>
<dbReference type="PANTHER" id="PTHR42852:SF13">
    <property type="entry name" value="PROTEIN DIPZ"/>
    <property type="match status" value="1"/>
</dbReference>
<dbReference type="EMBL" id="CP017141">
    <property type="protein sequence ID" value="AOM78007.1"/>
    <property type="molecule type" value="Genomic_DNA"/>
</dbReference>
<keyword evidence="4" id="KW-1185">Reference proteome</keyword>
<dbReference type="GO" id="GO:0016491">
    <property type="term" value="F:oxidoreductase activity"/>
    <property type="evidence" value="ECO:0007669"/>
    <property type="project" value="InterPro"/>
</dbReference>
<organism evidence="3 4">
    <name type="scientific">Pedobacter steynii</name>
    <dbReference type="NCBI Taxonomy" id="430522"/>
    <lineage>
        <taxon>Bacteria</taxon>
        <taxon>Pseudomonadati</taxon>
        <taxon>Bacteroidota</taxon>
        <taxon>Sphingobacteriia</taxon>
        <taxon>Sphingobacteriales</taxon>
        <taxon>Sphingobacteriaceae</taxon>
        <taxon>Pedobacter</taxon>
    </lineage>
</organism>
<protein>
    <recommendedName>
        <fullName evidence="2">Thioredoxin domain-containing protein</fullName>
    </recommendedName>
</protein>
<accession>A0A1D7QH81</accession>
<evidence type="ECO:0000256" key="1">
    <source>
        <dbReference type="SAM" id="SignalP"/>
    </source>
</evidence>
<name>A0A1D7QH81_9SPHI</name>
<dbReference type="InterPro" id="IPR013766">
    <property type="entry name" value="Thioredoxin_domain"/>
</dbReference>
<dbReference type="KEGG" id="psty:BFS30_12950"/>
<feature type="chain" id="PRO_5009098576" description="Thioredoxin domain-containing protein" evidence="1">
    <location>
        <begin position="20"/>
        <end position="397"/>
    </location>
</feature>
<dbReference type="InterPro" id="IPR036249">
    <property type="entry name" value="Thioredoxin-like_sf"/>
</dbReference>
<dbReference type="CDD" id="cd02966">
    <property type="entry name" value="TlpA_like_family"/>
    <property type="match status" value="1"/>
</dbReference>
<dbReference type="Pfam" id="PF14289">
    <property type="entry name" value="DUF4369"/>
    <property type="match status" value="1"/>
</dbReference>
<feature type="domain" description="Thioredoxin" evidence="2">
    <location>
        <begin position="243"/>
        <end position="394"/>
    </location>
</feature>
<dbReference type="AlphaFoldDB" id="A0A1D7QH81"/>
<gene>
    <name evidence="3" type="ORF">BFS30_12950</name>
</gene>
<dbReference type="InterPro" id="IPR025380">
    <property type="entry name" value="DUF4369"/>
</dbReference>
<dbReference type="RefSeq" id="WP_069379681.1">
    <property type="nucleotide sequence ID" value="NZ_CP017141.1"/>
</dbReference>
<feature type="signal peptide" evidence="1">
    <location>
        <begin position="1"/>
        <end position="19"/>
    </location>
</feature>
<dbReference type="Proteomes" id="UP000094313">
    <property type="component" value="Chromosome"/>
</dbReference>
<dbReference type="InterPro" id="IPR050553">
    <property type="entry name" value="Thioredoxin_ResA/DsbE_sf"/>
</dbReference>
<evidence type="ECO:0000313" key="3">
    <source>
        <dbReference type="EMBL" id="AOM78007.1"/>
    </source>
</evidence>
<dbReference type="GO" id="GO:0016209">
    <property type="term" value="F:antioxidant activity"/>
    <property type="evidence" value="ECO:0007669"/>
    <property type="project" value="InterPro"/>
</dbReference>
<evidence type="ECO:0000313" key="4">
    <source>
        <dbReference type="Proteomes" id="UP000094313"/>
    </source>
</evidence>
<reference evidence="3 4" key="1">
    <citation type="submission" date="2016-08" db="EMBL/GenBank/DDBJ databases">
        <authorList>
            <person name="Seilhamer J.J."/>
        </authorList>
    </citation>
    <scope>NUCLEOTIDE SEQUENCE [LARGE SCALE GENOMIC DNA]</scope>
    <source>
        <strain evidence="3 4">DX4</strain>
    </source>
</reference>
<dbReference type="PANTHER" id="PTHR42852">
    <property type="entry name" value="THIOL:DISULFIDE INTERCHANGE PROTEIN DSBE"/>
    <property type="match status" value="1"/>
</dbReference>
<keyword evidence="1" id="KW-0732">Signal</keyword>
<dbReference type="InterPro" id="IPR000866">
    <property type="entry name" value="AhpC/TSA"/>
</dbReference>
<dbReference type="OrthoDB" id="640250at2"/>
<dbReference type="Gene3D" id="3.40.30.10">
    <property type="entry name" value="Glutaredoxin"/>
    <property type="match status" value="1"/>
</dbReference>
<dbReference type="SUPFAM" id="SSF52833">
    <property type="entry name" value="Thioredoxin-like"/>
    <property type="match status" value="1"/>
</dbReference>
<dbReference type="PROSITE" id="PS51352">
    <property type="entry name" value="THIOREDOXIN_2"/>
    <property type="match status" value="1"/>
</dbReference>
<sequence>MKNILLMLMLLPVAGMSQSKTHAFTIEGKVADSKRAFSNLIYLKYKQNGKQFTDSTLINNGRYSFKGAISYPVKAVLQLKAADSVEKYYNSTRLLKDYAHEFYLDRGNMQANSDGKLRETVIQGSEAENDQQELSAKRAPFYSRSEALYEREGKSISQRKDSAAFASYIKKSYAIQNQIDSVERDFLFRHPASGIAFDLLQDYTRSNLDPAEIEPLFLQINPSFKNSKDGIAYAARIERAKKTAVGATAPDFVLEDRNGKAHRLSSLKGKLVLLDFWGSWCMPCRQTHPHLKRLYQEYKSKGFEILGVSNESGNAETDYKKWTAALDEDKMDWLNVLNTDNRAEKTKGILNDYAVNAFPTKVLIDQNGIIIKRFVGNTPANAKALDEIIAQKLDPTK</sequence>
<evidence type="ECO:0000259" key="2">
    <source>
        <dbReference type="PROSITE" id="PS51352"/>
    </source>
</evidence>
<proteinExistence type="predicted"/>